<evidence type="ECO:0000256" key="1">
    <source>
        <dbReference type="SAM" id="MobiDB-lite"/>
    </source>
</evidence>
<proteinExistence type="predicted"/>
<dbReference type="EMBL" id="CAUYUJ010014639">
    <property type="protein sequence ID" value="CAK0844168.1"/>
    <property type="molecule type" value="Genomic_DNA"/>
</dbReference>
<name>A0ABN9TEE9_9DINO</name>
<organism evidence="2 3">
    <name type="scientific">Prorocentrum cordatum</name>
    <dbReference type="NCBI Taxonomy" id="2364126"/>
    <lineage>
        <taxon>Eukaryota</taxon>
        <taxon>Sar</taxon>
        <taxon>Alveolata</taxon>
        <taxon>Dinophyceae</taxon>
        <taxon>Prorocentrales</taxon>
        <taxon>Prorocentraceae</taxon>
        <taxon>Prorocentrum</taxon>
    </lineage>
</organism>
<feature type="region of interest" description="Disordered" evidence="1">
    <location>
        <begin position="78"/>
        <end position="104"/>
    </location>
</feature>
<dbReference type="Proteomes" id="UP001189429">
    <property type="component" value="Unassembled WGS sequence"/>
</dbReference>
<gene>
    <name evidence="2" type="ORF">PCOR1329_LOCUS38328</name>
</gene>
<comment type="caution">
    <text evidence="2">The sequence shown here is derived from an EMBL/GenBank/DDBJ whole genome shotgun (WGS) entry which is preliminary data.</text>
</comment>
<accession>A0ABN9TEE9</accession>
<keyword evidence="3" id="KW-1185">Reference proteome</keyword>
<reference evidence="2" key="1">
    <citation type="submission" date="2023-10" db="EMBL/GenBank/DDBJ databases">
        <authorList>
            <person name="Chen Y."/>
            <person name="Shah S."/>
            <person name="Dougan E. K."/>
            <person name="Thang M."/>
            <person name="Chan C."/>
        </authorList>
    </citation>
    <scope>NUCLEOTIDE SEQUENCE [LARGE SCALE GENOMIC DNA]</scope>
</reference>
<feature type="non-terminal residue" evidence="2">
    <location>
        <position position="1"/>
    </location>
</feature>
<feature type="compositionally biased region" description="Acidic residues" evidence="1">
    <location>
        <begin position="82"/>
        <end position="95"/>
    </location>
</feature>
<feature type="region of interest" description="Disordered" evidence="1">
    <location>
        <begin position="10"/>
        <end position="35"/>
    </location>
</feature>
<sequence length="147" mass="16008">GPAGTLEVLKSSRPHARGHHPQSGAVANGSENKQQRCHTLVATTPKLGHWPTAARTSNRGACIPKEACCFMLLPEDASMLGPEEDEEEEEEEDEEEKHGRKGALRGCTEQRRLGGPLAFELDILVDALGGRPRPRIPNAPCWREAPC</sequence>
<protein>
    <submittedName>
        <fullName evidence="2">Uncharacterized protein</fullName>
    </submittedName>
</protein>
<evidence type="ECO:0000313" key="3">
    <source>
        <dbReference type="Proteomes" id="UP001189429"/>
    </source>
</evidence>
<evidence type="ECO:0000313" key="2">
    <source>
        <dbReference type="EMBL" id="CAK0844168.1"/>
    </source>
</evidence>